<evidence type="ECO:0000259" key="10">
    <source>
        <dbReference type="SMART" id="SM00387"/>
    </source>
</evidence>
<dbReference type="EC" id="2.7.13.3" evidence="2"/>
<keyword evidence="4" id="KW-0808">Transferase</keyword>
<organism evidence="11 12">
    <name type="scientific">Sphaerimonospora cavernae</name>
    <dbReference type="NCBI Taxonomy" id="1740611"/>
    <lineage>
        <taxon>Bacteria</taxon>
        <taxon>Bacillati</taxon>
        <taxon>Actinomycetota</taxon>
        <taxon>Actinomycetes</taxon>
        <taxon>Streptosporangiales</taxon>
        <taxon>Streptosporangiaceae</taxon>
        <taxon>Sphaerimonospora</taxon>
    </lineage>
</organism>
<keyword evidence="9" id="KW-0812">Transmembrane</keyword>
<evidence type="ECO:0000256" key="8">
    <source>
        <dbReference type="ARBA" id="ARBA00023012"/>
    </source>
</evidence>
<evidence type="ECO:0000256" key="7">
    <source>
        <dbReference type="ARBA" id="ARBA00022840"/>
    </source>
</evidence>
<keyword evidence="12" id="KW-1185">Reference proteome</keyword>
<dbReference type="InterPro" id="IPR003594">
    <property type="entry name" value="HATPase_dom"/>
</dbReference>
<evidence type="ECO:0000256" key="6">
    <source>
        <dbReference type="ARBA" id="ARBA00022777"/>
    </source>
</evidence>
<feature type="transmembrane region" description="Helical" evidence="9">
    <location>
        <begin position="225"/>
        <end position="244"/>
    </location>
</feature>
<feature type="transmembrane region" description="Helical" evidence="9">
    <location>
        <begin position="20"/>
        <end position="40"/>
    </location>
</feature>
<dbReference type="Gene3D" id="3.30.565.10">
    <property type="entry name" value="Histidine kinase-like ATPase, C-terminal domain"/>
    <property type="match status" value="1"/>
</dbReference>
<evidence type="ECO:0000256" key="3">
    <source>
        <dbReference type="ARBA" id="ARBA00022553"/>
    </source>
</evidence>
<feature type="transmembrane region" description="Helical" evidence="9">
    <location>
        <begin position="286"/>
        <end position="308"/>
    </location>
</feature>
<dbReference type="EMBL" id="JBHMQT010000033">
    <property type="protein sequence ID" value="MFC0863719.1"/>
    <property type="molecule type" value="Genomic_DNA"/>
</dbReference>
<dbReference type="Pfam" id="PF02518">
    <property type="entry name" value="HATPase_c"/>
    <property type="match status" value="1"/>
</dbReference>
<keyword evidence="9" id="KW-1133">Transmembrane helix</keyword>
<dbReference type="SUPFAM" id="SSF55874">
    <property type="entry name" value="ATPase domain of HSP90 chaperone/DNA topoisomerase II/histidine kinase"/>
    <property type="match status" value="1"/>
</dbReference>
<dbReference type="RefSeq" id="WP_394301859.1">
    <property type="nucleotide sequence ID" value="NZ_JBHMQT010000033.1"/>
</dbReference>
<accession>A0ABV6U5H9</accession>
<name>A0ABV6U5H9_9ACTN</name>
<sequence>MTSTGATWWNCDVAGRVRWWVAVMFVLGGALTALAVADYAHAGWTGGRWRVPAEAVTAMSWLTAGTVTAYARPRMPFGWLLAAGGLCLAASGALTAHASLAAIDGRVAEAAWTGWVGGWVFFPHLGAAAAVYLLFPAGDLPSPRWRVALPLAGAANVAAVLVTALTPGPLAADGPLASVANPIGGVAWAPSALPFAVAAINAAFLSSVVAMRLRLRGIDARLRPTVRLVFWLAVVNTGIGLLLIEPPGPWIYGMAVPSTVCLTAAVSFGIVRGALWDVRATVGRALTFLALTGCVVAVFVGAVTASTILLGNDVTGVPVAALIVCVGLTPVQRRLRDWIERLLYGRRTEPYAVLSAFGTTLEAAGEPGEGLRHLTELAAASLRLPWVAVELRAAGTAPVASAGRPQDRVVHLALRHHGEDLGALVVGLRAGETEFAPTDRRLLEDLARQAGAAAYASSLTAALRRHRADLVAVREQERRRLRRDLHDGVASTLTALGLKTEVAAELLPHRPERGAVLIAEVRSDLATALSDIRRVIDDLGPAVVTDLGLSGALATLVRRFSSDNMTVTADIAPGADRLDPSVEAAVYWIVNEALQNVAKHAQASRCEVTMTVAGADVELRIADDGRGIPPDATAGGGMPNMRLRAEEVGGSWSVGGPGVGTEVRATLPLAVPLTATEERLDD</sequence>
<dbReference type="InterPro" id="IPR050482">
    <property type="entry name" value="Sensor_HK_TwoCompSys"/>
</dbReference>
<dbReference type="GO" id="GO:0016301">
    <property type="term" value="F:kinase activity"/>
    <property type="evidence" value="ECO:0007669"/>
    <property type="project" value="UniProtKB-KW"/>
</dbReference>
<dbReference type="Pfam" id="PF07730">
    <property type="entry name" value="HisKA_3"/>
    <property type="match status" value="1"/>
</dbReference>
<keyword evidence="7" id="KW-0067">ATP-binding</keyword>
<keyword evidence="3" id="KW-0597">Phosphoprotein</keyword>
<evidence type="ECO:0000256" key="2">
    <source>
        <dbReference type="ARBA" id="ARBA00012438"/>
    </source>
</evidence>
<dbReference type="InterPro" id="IPR011712">
    <property type="entry name" value="Sig_transdc_His_kin_sub3_dim/P"/>
</dbReference>
<keyword evidence="9" id="KW-0472">Membrane</keyword>
<feature type="transmembrane region" description="Helical" evidence="9">
    <location>
        <begin position="250"/>
        <end position="274"/>
    </location>
</feature>
<evidence type="ECO:0000256" key="1">
    <source>
        <dbReference type="ARBA" id="ARBA00000085"/>
    </source>
</evidence>
<evidence type="ECO:0000256" key="9">
    <source>
        <dbReference type="SAM" id="Phobius"/>
    </source>
</evidence>
<feature type="transmembrane region" description="Helical" evidence="9">
    <location>
        <begin position="115"/>
        <end position="135"/>
    </location>
</feature>
<feature type="transmembrane region" description="Helical" evidence="9">
    <location>
        <begin position="314"/>
        <end position="331"/>
    </location>
</feature>
<comment type="caution">
    <text evidence="11">The sequence shown here is derived from an EMBL/GenBank/DDBJ whole genome shotgun (WGS) entry which is preliminary data.</text>
</comment>
<comment type="catalytic activity">
    <reaction evidence="1">
        <text>ATP + protein L-histidine = ADP + protein N-phospho-L-histidine.</text>
        <dbReference type="EC" id="2.7.13.3"/>
    </reaction>
</comment>
<dbReference type="Proteomes" id="UP001589870">
    <property type="component" value="Unassembled WGS sequence"/>
</dbReference>
<keyword evidence="8" id="KW-0902">Two-component regulatory system</keyword>
<feature type="transmembrane region" description="Helical" evidence="9">
    <location>
        <begin position="192"/>
        <end position="213"/>
    </location>
</feature>
<proteinExistence type="predicted"/>
<evidence type="ECO:0000313" key="11">
    <source>
        <dbReference type="EMBL" id="MFC0863719.1"/>
    </source>
</evidence>
<feature type="transmembrane region" description="Helical" evidence="9">
    <location>
        <begin position="147"/>
        <end position="172"/>
    </location>
</feature>
<evidence type="ECO:0000256" key="5">
    <source>
        <dbReference type="ARBA" id="ARBA00022741"/>
    </source>
</evidence>
<feature type="domain" description="Histidine kinase/HSP90-like ATPase" evidence="10">
    <location>
        <begin position="581"/>
        <end position="671"/>
    </location>
</feature>
<dbReference type="InterPro" id="IPR036890">
    <property type="entry name" value="HATPase_C_sf"/>
</dbReference>
<keyword evidence="6 11" id="KW-0418">Kinase</keyword>
<keyword evidence="5" id="KW-0547">Nucleotide-binding</keyword>
<dbReference type="PANTHER" id="PTHR24421:SF10">
    <property type="entry name" value="NITRATE_NITRITE SENSOR PROTEIN NARQ"/>
    <property type="match status" value="1"/>
</dbReference>
<dbReference type="PANTHER" id="PTHR24421">
    <property type="entry name" value="NITRATE/NITRITE SENSOR PROTEIN NARX-RELATED"/>
    <property type="match status" value="1"/>
</dbReference>
<evidence type="ECO:0000256" key="4">
    <source>
        <dbReference type="ARBA" id="ARBA00022679"/>
    </source>
</evidence>
<reference evidence="11 12" key="1">
    <citation type="submission" date="2024-09" db="EMBL/GenBank/DDBJ databases">
        <authorList>
            <person name="Sun Q."/>
            <person name="Mori K."/>
        </authorList>
    </citation>
    <scope>NUCLEOTIDE SEQUENCE [LARGE SCALE GENOMIC DNA]</scope>
    <source>
        <strain evidence="11 12">TBRC 1851</strain>
    </source>
</reference>
<evidence type="ECO:0000313" key="12">
    <source>
        <dbReference type="Proteomes" id="UP001589870"/>
    </source>
</evidence>
<dbReference type="SMART" id="SM00387">
    <property type="entry name" value="HATPase_c"/>
    <property type="match status" value="1"/>
</dbReference>
<protein>
    <recommendedName>
        <fullName evidence="2">histidine kinase</fullName>
        <ecNumber evidence="2">2.7.13.3</ecNumber>
    </recommendedName>
</protein>
<dbReference type="Gene3D" id="1.20.5.1930">
    <property type="match status" value="1"/>
</dbReference>
<feature type="transmembrane region" description="Helical" evidence="9">
    <location>
        <begin position="79"/>
        <end position="103"/>
    </location>
</feature>
<gene>
    <name evidence="11" type="ORF">ACFHYQ_15560</name>
</gene>
<dbReference type="CDD" id="cd16917">
    <property type="entry name" value="HATPase_UhpB-NarQ-NarX-like"/>
    <property type="match status" value="1"/>
</dbReference>